<feature type="transmembrane region" description="Helical" evidence="11">
    <location>
        <begin position="439"/>
        <end position="457"/>
    </location>
</feature>
<dbReference type="Gene3D" id="3.30.300.30">
    <property type="match status" value="1"/>
</dbReference>
<dbReference type="PANTHER" id="PTHR30046">
    <property type="entry name" value="FLAGELLAR M-RING PROTEIN"/>
    <property type="match status" value="1"/>
</dbReference>
<dbReference type="InterPro" id="IPR006182">
    <property type="entry name" value="FliF_N_dom"/>
</dbReference>
<keyword evidence="14" id="KW-0969">Cilium</keyword>
<keyword evidence="14" id="KW-0282">Flagellum</keyword>
<dbReference type="InterPro" id="IPR045851">
    <property type="entry name" value="AMP-bd_C_sf"/>
</dbReference>
<keyword evidence="5 11" id="KW-0812">Transmembrane</keyword>
<dbReference type="EMBL" id="BMMF01000004">
    <property type="protein sequence ID" value="GGK31056.1"/>
    <property type="molecule type" value="Genomic_DNA"/>
</dbReference>
<feature type="transmembrane region" description="Helical" evidence="11">
    <location>
        <begin position="21"/>
        <end position="43"/>
    </location>
</feature>
<dbReference type="GO" id="GO:0009431">
    <property type="term" value="C:bacterial-type flagellum basal body, MS ring"/>
    <property type="evidence" value="ECO:0007669"/>
    <property type="project" value="InterPro"/>
</dbReference>
<keyword evidence="4" id="KW-1003">Cell membrane</keyword>
<evidence type="ECO:0000256" key="9">
    <source>
        <dbReference type="PIRNR" id="PIRNR004862"/>
    </source>
</evidence>
<dbReference type="RefSeq" id="WP_188911661.1">
    <property type="nucleotide sequence ID" value="NZ_BMMF01000004.1"/>
</dbReference>
<accession>A0A917Q7A7</accession>
<evidence type="ECO:0000256" key="8">
    <source>
        <dbReference type="ARBA" id="ARBA00023143"/>
    </source>
</evidence>
<evidence type="ECO:0000259" key="12">
    <source>
        <dbReference type="Pfam" id="PF01514"/>
    </source>
</evidence>
<dbReference type="AlphaFoldDB" id="A0A917Q7A7"/>
<evidence type="ECO:0000259" key="13">
    <source>
        <dbReference type="Pfam" id="PF08345"/>
    </source>
</evidence>
<keyword evidence="8 9" id="KW-0975">Bacterial flagellum</keyword>
<comment type="caution">
    <text evidence="14">The sequence shown here is derived from an EMBL/GenBank/DDBJ whole genome shotgun (WGS) entry which is preliminary data.</text>
</comment>
<dbReference type="PRINTS" id="PR01009">
    <property type="entry name" value="FLGMRINGFLIF"/>
</dbReference>
<keyword evidence="6 11" id="KW-1133">Transmembrane helix</keyword>
<dbReference type="Pfam" id="PF01514">
    <property type="entry name" value="YscJ_FliF"/>
    <property type="match status" value="1"/>
</dbReference>
<dbReference type="PIRSF" id="PIRSF004862">
    <property type="entry name" value="FliF"/>
    <property type="match status" value="1"/>
</dbReference>
<dbReference type="Proteomes" id="UP000600449">
    <property type="component" value="Unassembled WGS sequence"/>
</dbReference>
<dbReference type="GO" id="GO:0071973">
    <property type="term" value="P:bacterial-type flagellum-dependent cell motility"/>
    <property type="evidence" value="ECO:0007669"/>
    <property type="project" value="InterPro"/>
</dbReference>
<evidence type="ECO:0000256" key="11">
    <source>
        <dbReference type="SAM" id="Phobius"/>
    </source>
</evidence>
<dbReference type="PANTHER" id="PTHR30046:SF0">
    <property type="entry name" value="FLAGELLAR M-RING PROTEIN"/>
    <property type="match status" value="1"/>
</dbReference>
<keyword evidence="14" id="KW-0966">Cell projection</keyword>
<evidence type="ECO:0000256" key="4">
    <source>
        <dbReference type="ARBA" id="ARBA00022475"/>
    </source>
</evidence>
<feature type="domain" description="Flagellar M-ring C-terminal" evidence="13">
    <location>
        <begin position="249"/>
        <end position="413"/>
    </location>
</feature>
<organism evidence="14 15">
    <name type="scientific">Salinarimonas ramus</name>
    <dbReference type="NCBI Taxonomy" id="690164"/>
    <lineage>
        <taxon>Bacteria</taxon>
        <taxon>Pseudomonadati</taxon>
        <taxon>Pseudomonadota</taxon>
        <taxon>Alphaproteobacteria</taxon>
        <taxon>Hyphomicrobiales</taxon>
        <taxon>Salinarimonadaceae</taxon>
        <taxon>Salinarimonas</taxon>
    </lineage>
</organism>
<evidence type="ECO:0000256" key="10">
    <source>
        <dbReference type="SAM" id="MobiDB-lite"/>
    </source>
</evidence>
<keyword evidence="15" id="KW-1185">Reference proteome</keyword>
<proteinExistence type="inferred from homology"/>
<comment type="similarity">
    <text evidence="3 9">Belongs to the FliF family.</text>
</comment>
<evidence type="ECO:0000256" key="3">
    <source>
        <dbReference type="ARBA" id="ARBA00007971"/>
    </source>
</evidence>
<keyword evidence="7 11" id="KW-0472">Membrane</keyword>
<dbReference type="InterPro" id="IPR013556">
    <property type="entry name" value="Flag_M-ring_C"/>
</dbReference>
<sequence>MTAYQHADRLWGNLLELGTRRLLALAAIGIAVIVSVVAGAYYLGRPEMTVLYAGLEREDVSRIGSALNDAGIDFDVSAAGDTVMVRHAQTARARMLLAEKGLPFSANSGYELFDNLGSLGITSFMQEVTRVRALEGEIARTIQQMRGIVAARVHIVLADPGSFRREAQAPSASVVVRAETADVAGQAQAIRHLVAAAVPGMNVAGVTVLSSDGTLLASGDDAAGASSGRITALNRELNRELEDSVRRTLAPYLGLDNFQVSVAARINTDRRVVSETIFDPDSRVERSIRIVRENEAATNLSRETPVTVEQNLPEEEVAADGGEQSSEEMQRREELTNFEISSRQVQVSSDGFAIEQLSLAILVNRARLVDAIGPDATPEQIEAEIAEIEALAASAAGVDPARGDSVKVSAVAFLDGGVDMEPVPEIGIRDVLMAQAGNIVNALAILLVAMTLIWFGLKPAMAAILDRPKASAEIEESMAALADASEAQGREAQPALADASGTALPHAAQIEAATAAIAALPTSVSAATIKRLEQIVTRNEDQAAHILKQWMHGENA</sequence>
<dbReference type="Pfam" id="PF08345">
    <property type="entry name" value="YscJ_FliF_C"/>
    <property type="match status" value="1"/>
</dbReference>
<dbReference type="NCBIfam" id="TIGR00206">
    <property type="entry name" value="fliF"/>
    <property type="match status" value="1"/>
</dbReference>
<dbReference type="InterPro" id="IPR043427">
    <property type="entry name" value="YscJ/FliF"/>
</dbReference>
<comment type="function">
    <text evidence="9">The M ring may be actively involved in energy transduction.</text>
</comment>
<reference evidence="14 15" key="1">
    <citation type="journal article" date="2014" name="Int. J. Syst. Evol. Microbiol.">
        <title>Complete genome sequence of Corynebacterium casei LMG S-19264T (=DSM 44701T), isolated from a smear-ripened cheese.</title>
        <authorList>
            <consortium name="US DOE Joint Genome Institute (JGI-PGF)"/>
            <person name="Walter F."/>
            <person name="Albersmeier A."/>
            <person name="Kalinowski J."/>
            <person name="Ruckert C."/>
        </authorList>
    </citation>
    <scope>NUCLEOTIDE SEQUENCE [LARGE SCALE GENOMIC DNA]</scope>
    <source>
        <strain evidence="14 15">CGMCC 1.9161</strain>
    </source>
</reference>
<evidence type="ECO:0000313" key="15">
    <source>
        <dbReference type="Proteomes" id="UP000600449"/>
    </source>
</evidence>
<comment type="subcellular location">
    <subcellularLocation>
        <location evidence="1 9">Bacterial flagellum basal body</location>
    </subcellularLocation>
    <subcellularLocation>
        <location evidence="2">Cell membrane</location>
        <topology evidence="2">Multi-pass membrane protein</topology>
    </subcellularLocation>
</comment>
<dbReference type="InterPro" id="IPR000067">
    <property type="entry name" value="FlgMring_FliF"/>
</dbReference>
<dbReference type="GO" id="GO:0005886">
    <property type="term" value="C:plasma membrane"/>
    <property type="evidence" value="ECO:0007669"/>
    <property type="project" value="UniProtKB-SubCell"/>
</dbReference>
<evidence type="ECO:0000313" key="14">
    <source>
        <dbReference type="EMBL" id="GGK31056.1"/>
    </source>
</evidence>
<gene>
    <name evidence="14" type="primary">fliF</name>
    <name evidence="14" type="ORF">GCM10011322_17070</name>
</gene>
<evidence type="ECO:0000256" key="6">
    <source>
        <dbReference type="ARBA" id="ARBA00022989"/>
    </source>
</evidence>
<evidence type="ECO:0000256" key="2">
    <source>
        <dbReference type="ARBA" id="ARBA00004651"/>
    </source>
</evidence>
<evidence type="ECO:0000256" key="1">
    <source>
        <dbReference type="ARBA" id="ARBA00004117"/>
    </source>
</evidence>
<name>A0A917Q7A7_9HYPH</name>
<feature type="region of interest" description="Disordered" evidence="10">
    <location>
        <begin position="312"/>
        <end position="331"/>
    </location>
</feature>
<feature type="domain" description="Flagellar M-ring N-terminal" evidence="12">
    <location>
        <begin position="44"/>
        <end position="217"/>
    </location>
</feature>
<protein>
    <recommendedName>
        <fullName evidence="9">Flagellar M-ring protein</fullName>
    </recommendedName>
</protein>
<evidence type="ECO:0000256" key="7">
    <source>
        <dbReference type="ARBA" id="ARBA00023136"/>
    </source>
</evidence>
<dbReference type="GO" id="GO:0003774">
    <property type="term" value="F:cytoskeletal motor activity"/>
    <property type="evidence" value="ECO:0007669"/>
    <property type="project" value="InterPro"/>
</dbReference>
<evidence type="ECO:0000256" key="5">
    <source>
        <dbReference type="ARBA" id="ARBA00022692"/>
    </source>
</evidence>